<dbReference type="SMART" id="SM00248">
    <property type="entry name" value="ANK"/>
    <property type="match status" value="7"/>
</dbReference>
<dbReference type="Pfam" id="PF12796">
    <property type="entry name" value="Ank_2"/>
    <property type="match status" value="3"/>
</dbReference>
<dbReference type="GO" id="GO:0009116">
    <property type="term" value="P:nucleoside metabolic process"/>
    <property type="evidence" value="ECO:0007669"/>
    <property type="project" value="InterPro"/>
</dbReference>
<dbReference type="InterPro" id="IPR053137">
    <property type="entry name" value="NLR-like"/>
</dbReference>
<feature type="region of interest" description="Disordered" evidence="3">
    <location>
        <begin position="1"/>
        <end position="20"/>
    </location>
</feature>
<dbReference type="AlphaFoldDB" id="A0A9W9I790"/>
<evidence type="ECO:0000313" key="8">
    <source>
        <dbReference type="Proteomes" id="UP001149163"/>
    </source>
</evidence>
<reference evidence="7" key="1">
    <citation type="submission" date="2022-11" db="EMBL/GenBank/DDBJ databases">
        <authorList>
            <person name="Petersen C."/>
        </authorList>
    </citation>
    <scope>NUCLEOTIDE SEQUENCE</scope>
    <source>
        <strain evidence="7">IBT 26290</strain>
    </source>
</reference>
<dbReference type="PANTHER" id="PTHR46082">
    <property type="entry name" value="ATP/GTP-BINDING PROTEIN-RELATED"/>
    <property type="match status" value="1"/>
</dbReference>
<evidence type="ECO:0000313" key="7">
    <source>
        <dbReference type="EMBL" id="KAJ5169200.1"/>
    </source>
</evidence>
<gene>
    <name evidence="7" type="ORF">N7482_004794</name>
</gene>
<feature type="compositionally biased region" description="Low complexity" evidence="3">
    <location>
        <begin position="1"/>
        <end position="14"/>
    </location>
</feature>
<dbReference type="Pfam" id="PF24883">
    <property type="entry name" value="NPHP3_N"/>
    <property type="match status" value="1"/>
</dbReference>
<evidence type="ECO:0008006" key="9">
    <source>
        <dbReference type="Google" id="ProtNLM"/>
    </source>
</evidence>
<feature type="repeat" description="ANK" evidence="2">
    <location>
        <begin position="866"/>
        <end position="898"/>
    </location>
</feature>
<dbReference type="InterPro" id="IPR000845">
    <property type="entry name" value="Nucleoside_phosphorylase_d"/>
</dbReference>
<reference evidence="7" key="2">
    <citation type="journal article" date="2023" name="IMA Fungus">
        <title>Comparative genomic study of the Penicillium genus elucidates a diverse pangenome and 15 lateral gene transfer events.</title>
        <authorList>
            <person name="Petersen C."/>
            <person name="Sorensen T."/>
            <person name="Nielsen M.R."/>
            <person name="Sondergaard T.E."/>
            <person name="Sorensen J.L."/>
            <person name="Fitzpatrick D.A."/>
            <person name="Frisvad J.C."/>
            <person name="Nielsen K.L."/>
        </authorList>
    </citation>
    <scope>NUCLEOTIDE SEQUENCE</scope>
    <source>
        <strain evidence="7">IBT 26290</strain>
    </source>
</reference>
<dbReference type="EMBL" id="JAPQKN010000002">
    <property type="protein sequence ID" value="KAJ5169200.1"/>
    <property type="molecule type" value="Genomic_DNA"/>
</dbReference>
<dbReference type="RefSeq" id="XP_056545661.1">
    <property type="nucleotide sequence ID" value="XM_056686919.1"/>
</dbReference>
<dbReference type="PANTHER" id="PTHR46082:SF11">
    <property type="entry name" value="AAA+ ATPASE DOMAIN-CONTAINING PROTEIN-RELATED"/>
    <property type="match status" value="1"/>
</dbReference>
<feature type="region of interest" description="Disordered" evidence="3">
    <location>
        <begin position="1076"/>
        <end position="1106"/>
    </location>
</feature>
<dbReference type="InterPro" id="IPR027417">
    <property type="entry name" value="P-loop_NTPase"/>
</dbReference>
<feature type="repeat" description="ANK" evidence="2">
    <location>
        <begin position="975"/>
        <end position="1004"/>
    </location>
</feature>
<feature type="domain" description="Nephrocystin 3-like N-terminal" evidence="6">
    <location>
        <begin position="373"/>
        <end position="535"/>
    </location>
</feature>
<sequence>MAGNPQSQPEQSESAQINTSPEACRKRLHHDAYTIGWVCALPKEQTAARTMLDEEHDGLSTPLNDHNTYILGSICSHNVVIACLPTMGTNPAATVANSMINTFPSIRFGLMVGIGGGIPSKVNLGDVVVSQPVAGYHGVVQWDMGKLERGGRFVHTGSLNRPPNALLSASNLLKSNHEMYGSKINEYLDDIGKKFPRLALRYTRCEYLEDPLLVSDRTQREVRVHHGLIASGNKVIKDAQFRDSLDKAFGGHLLCVEMEAAGLMNDFPCIVIRGICDYADSGKEKTWQEFAAAVAAAYAKELLGCLQPRIVDDEYSAKAILEKVHEDISRNTKDITDLKSNLVKEEDTRILNWLTPVEYGPQHTDYVRDLPKGTGIWFLASDEYEEWLKTAQMLFCPGIPGAGKTIITAIVIQNLFERFQTDTTVGIAYIYLSFGKRAEQTVDALLLSVTKQLLRQHQSMPGEVKALYDKHQKASTTPSSDEIVEAVHRACRLYSRVFVLVDALDECMQSTRAEFLSEIFNMQAKGELSLFATSRFITDICEQFKNGLSLTIRADDGDVKTYLDRNMSKLPLCVGRNKGLQQDIKRCIAGSVDGMFLLAKLYIGSLEDKMTPKAIQGALIQFQRQDPGPGEGQKQGLLSKAYDDAMDRIRGQSKGRWDLARRVLSWISCARRPLTIPELQHALGVETGASMLDETNIPELEDMISVCAGLVTLDEECKILRLVHYTTQEYFEQPQQSNWRSDAEREILRTCMTYLSFSVFESGFCQTRRMFEDRLGSNKLFEYASRNWGHHARKSSIEGDQCILDFLKSQAKVSACAQAMMPWRWDTSYNTGSGMTGLHITAYFGLEHSTAALLDLQHCPSPKDISGRAPLHYAAEIGHIEIVKLLLDKGADPNINEVHSGRTPLYYAAEKGYNEVVKLLLDKGANPNTNEVRDGRTPLHCAVGKGYNEVVKLLLDKGANPNSKDRSKIIRVVWTPLYYASVIGHNEMVKQLLDEGFDPNINEVRGGWTPLYYAVENGHGDIVKLLLDKGADPNIDEVHGGRTPLNYADEKGHNEVVKLLLGKGAHPVLRTATATAIVPTNTTPQRTGTKNNRTHPLRQSIRQDEL</sequence>
<dbReference type="GO" id="GO:0003824">
    <property type="term" value="F:catalytic activity"/>
    <property type="evidence" value="ECO:0007669"/>
    <property type="project" value="InterPro"/>
</dbReference>
<protein>
    <recommendedName>
        <fullName evidence="9">Nucleoside phosphorylase domain-containing protein</fullName>
    </recommendedName>
</protein>
<dbReference type="Gene3D" id="3.40.50.300">
    <property type="entry name" value="P-loop containing nucleotide triphosphate hydrolases"/>
    <property type="match status" value="1"/>
</dbReference>
<dbReference type="OrthoDB" id="1577640at2759"/>
<evidence type="ECO:0000259" key="5">
    <source>
        <dbReference type="Pfam" id="PF22939"/>
    </source>
</evidence>
<feature type="domain" description="GPI inositol-deacylase winged helix" evidence="5">
    <location>
        <begin position="651"/>
        <end position="732"/>
    </location>
</feature>
<feature type="compositionally biased region" description="Polar residues" evidence="3">
    <location>
        <begin position="1076"/>
        <end position="1091"/>
    </location>
</feature>
<organism evidence="7 8">
    <name type="scientific">Penicillium canariense</name>
    <dbReference type="NCBI Taxonomy" id="189055"/>
    <lineage>
        <taxon>Eukaryota</taxon>
        <taxon>Fungi</taxon>
        <taxon>Dikarya</taxon>
        <taxon>Ascomycota</taxon>
        <taxon>Pezizomycotina</taxon>
        <taxon>Eurotiomycetes</taxon>
        <taxon>Eurotiomycetidae</taxon>
        <taxon>Eurotiales</taxon>
        <taxon>Aspergillaceae</taxon>
        <taxon>Penicillium</taxon>
    </lineage>
</organism>
<feature type="repeat" description="ANK" evidence="2">
    <location>
        <begin position="1040"/>
        <end position="1072"/>
    </location>
</feature>
<dbReference type="InterPro" id="IPR056884">
    <property type="entry name" value="NPHP3-like_N"/>
</dbReference>
<dbReference type="SUPFAM" id="SSF48403">
    <property type="entry name" value="Ankyrin repeat"/>
    <property type="match status" value="1"/>
</dbReference>
<evidence type="ECO:0000256" key="3">
    <source>
        <dbReference type="SAM" id="MobiDB-lite"/>
    </source>
</evidence>
<dbReference type="InterPro" id="IPR054471">
    <property type="entry name" value="GPIID_WHD"/>
</dbReference>
<comment type="caution">
    <text evidence="7">The sequence shown here is derived from an EMBL/GenBank/DDBJ whole genome shotgun (WGS) entry which is preliminary data.</text>
</comment>
<feature type="repeat" description="ANK" evidence="2">
    <location>
        <begin position="934"/>
        <end position="966"/>
    </location>
</feature>
<dbReference type="PROSITE" id="PS50297">
    <property type="entry name" value="ANK_REP_REGION"/>
    <property type="match status" value="6"/>
</dbReference>
<dbReference type="Gene3D" id="3.40.50.1580">
    <property type="entry name" value="Nucleoside phosphorylase domain"/>
    <property type="match status" value="1"/>
</dbReference>
<dbReference type="Pfam" id="PF22939">
    <property type="entry name" value="WHD_GPIID"/>
    <property type="match status" value="1"/>
</dbReference>
<keyword evidence="2" id="KW-0040">ANK repeat</keyword>
<evidence type="ECO:0000259" key="4">
    <source>
        <dbReference type="Pfam" id="PF01048"/>
    </source>
</evidence>
<evidence type="ECO:0000256" key="1">
    <source>
        <dbReference type="ARBA" id="ARBA00022737"/>
    </source>
</evidence>
<evidence type="ECO:0000259" key="6">
    <source>
        <dbReference type="Pfam" id="PF24883"/>
    </source>
</evidence>
<dbReference type="InterPro" id="IPR035994">
    <property type="entry name" value="Nucleoside_phosphorylase_sf"/>
</dbReference>
<dbReference type="GeneID" id="81426095"/>
<dbReference type="SUPFAM" id="SSF53167">
    <property type="entry name" value="Purine and uridine phosphorylases"/>
    <property type="match status" value="1"/>
</dbReference>
<feature type="repeat" description="ANK" evidence="2">
    <location>
        <begin position="900"/>
        <end position="932"/>
    </location>
</feature>
<dbReference type="PRINTS" id="PR01415">
    <property type="entry name" value="ANKYRIN"/>
</dbReference>
<keyword evidence="1" id="KW-0677">Repeat</keyword>
<name>A0A9W9I790_9EURO</name>
<dbReference type="InterPro" id="IPR002110">
    <property type="entry name" value="Ankyrin_rpt"/>
</dbReference>
<dbReference type="PROSITE" id="PS50088">
    <property type="entry name" value="ANK_REPEAT"/>
    <property type="match status" value="6"/>
</dbReference>
<keyword evidence="8" id="KW-1185">Reference proteome</keyword>
<accession>A0A9W9I790</accession>
<dbReference type="Proteomes" id="UP001149163">
    <property type="component" value="Unassembled WGS sequence"/>
</dbReference>
<dbReference type="Gene3D" id="1.25.40.20">
    <property type="entry name" value="Ankyrin repeat-containing domain"/>
    <property type="match status" value="2"/>
</dbReference>
<dbReference type="InterPro" id="IPR036770">
    <property type="entry name" value="Ankyrin_rpt-contain_sf"/>
</dbReference>
<proteinExistence type="predicted"/>
<feature type="domain" description="Nucleoside phosphorylase" evidence="4">
    <location>
        <begin position="35"/>
        <end position="302"/>
    </location>
</feature>
<dbReference type="Pfam" id="PF01048">
    <property type="entry name" value="PNP_UDP_1"/>
    <property type="match status" value="1"/>
</dbReference>
<evidence type="ECO:0000256" key="2">
    <source>
        <dbReference type="PROSITE-ProRule" id="PRU00023"/>
    </source>
</evidence>
<feature type="repeat" description="ANK" evidence="2">
    <location>
        <begin position="1006"/>
        <end position="1038"/>
    </location>
</feature>